<evidence type="ECO:0000256" key="1">
    <source>
        <dbReference type="ARBA" id="ARBA00004123"/>
    </source>
</evidence>
<feature type="compositionally biased region" description="Basic and acidic residues" evidence="4">
    <location>
        <begin position="38"/>
        <end position="50"/>
    </location>
</feature>
<evidence type="ECO:0000256" key="3">
    <source>
        <dbReference type="RuleBase" id="RU000682"/>
    </source>
</evidence>
<dbReference type="SUPFAM" id="SSF46689">
    <property type="entry name" value="Homeodomain-like"/>
    <property type="match status" value="1"/>
</dbReference>
<dbReference type="InterPro" id="IPR009057">
    <property type="entry name" value="Homeodomain-like_sf"/>
</dbReference>
<keyword evidence="7" id="KW-1185">Reference proteome</keyword>
<name>A0A0K9PBM8_ZOSMR</name>
<feature type="domain" description="Homeobox" evidence="5">
    <location>
        <begin position="49"/>
        <end position="109"/>
    </location>
</feature>
<dbReference type="Gene3D" id="1.10.10.60">
    <property type="entry name" value="Homeodomain-like"/>
    <property type="match status" value="1"/>
</dbReference>
<feature type="compositionally biased region" description="Basic residues" evidence="4">
    <location>
        <begin position="51"/>
        <end position="60"/>
    </location>
</feature>
<dbReference type="PANTHER" id="PTHR45654:SF5">
    <property type="entry name" value="HOMEOBOX-LEUCINE ZIPPER PROTEIN ANTHOCYANINLESS 2-RELATED"/>
    <property type="match status" value="1"/>
</dbReference>
<dbReference type="CDD" id="cd00086">
    <property type="entry name" value="homeodomain"/>
    <property type="match status" value="1"/>
</dbReference>
<dbReference type="SMART" id="SM00389">
    <property type="entry name" value="HOX"/>
    <property type="match status" value="1"/>
</dbReference>
<evidence type="ECO:0000259" key="5">
    <source>
        <dbReference type="PROSITE" id="PS50071"/>
    </source>
</evidence>
<feature type="region of interest" description="Disordered" evidence="4">
    <location>
        <begin position="29"/>
        <end position="60"/>
    </location>
</feature>
<feature type="DNA-binding region" description="Homeobox" evidence="2">
    <location>
        <begin position="51"/>
        <end position="110"/>
    </location>
</feature>
<dbReference type="InterPro" id="IPR042160">
    <property type="entry name" value="HD-Zip_IV"/>
</dbReference>
<dbReference type="PANTHER" id="PTHR45654">
    <property type="entry name" value="HOMEOBOX-LEUCINE ZIPPER PROTEIN MERISTEM L1"/>
    <property type="match status" value="1"/>
</dbReference>
<sequence length="192" mass="22827">MSMKNEAADGDFEGDFFDKEGEYEYDEHEYDEYEYESDSNKRHKVDELSTRRKKKPRHTHQQVGELEAFFKECPSPDFNQIISLSKKLGLKMKQVIYWFQNRRSKMKVILGHQENVFLREKNDRLRYENMLLIEAPKTPMCKNCKKKSIDDLRIKNAHLKEQLERVRSLIKKSIDVSSSSFNNFPCDGGFKN</sequence>
<organism evidence="6 7">
    <name type="scientific">Zostera marina</name>
    <name type="common">Eelgrass</name>
    <dbReference type="NCBI Taxonomy" id="29655"/>
    <lineage>
        <taxon>Eukaryota</taxon>
        <taxon>Viridiplantae</taxon>
        <taxon>Streptophyta</taxon>
        <taxon>Embryophyta</taxon>
        <taxon>Tracheophyta</taxon>
        <taxon>Spermatophyta</taxon>
        <taxon>Magnoliopsida</taxon>
        <taxon>Liliopsida</taxon>
        <taxon>Zosteraceae</taxon>
        <taxon>Zostera</taxon>
    </lineage>
</organism>
<dbReference type="PROSITE" id="PS50071">
    <property type="entry name" value="HOMEOBOX_2"/>
    <property type="match status" value="1"/>
</dbReference>
<dbReference type="STRING" id="29655.A0A0K9PBM8"/>
<dbReference type="OMA" id="EYDEHEY"/>
<dbReference type="InterPro" id="IPR001356">
    <property type="entry name" value="HD"/>
</dbReference>
<keyword evidence="2 3" id="KW-0238">DNA-binding</keyword>
<dbReference type="EMBL" id="LFYR01000980">
    <property type="protein sequence ID" value="KMZ66384.1"/>
    <property type="molecule type" value="Genomic_DNA"/>
</dbReference>
<dbReference type="GO" id="GO:0005634">
    <property type="term" value="C:nucleus"/>
    <property type="evidence" value="ECO:0007669"/>
    <property type="project" value="UniProtKB-SubCell"/>
</dbReference>
<evidence type="ECO:0000313" key="6">
    <source>
        <dbReference type="EMBL" id="KMZ66384.1"/>
    </source>
</evidence>
<comment type="subcellular location">
    <subcellularLocation>
        <location evidence="1 2 3">Nucleus</location>
    </subcellularLocation>
</comment>
<dbReference type="Proteomes" id="UP000036987">
    <property type="component" value="Unassembled WGS sequence"/>
</dbReference>
<reference evidence="7" key="1">
    <citation type="journal article" date="2016" name="Nature">
        <title>The genome of the seagrass Zostera marina reveals angiosperm adaptation to the sea.</title>
        <authorList>
            <person name="Olsen J.L."/>
            <person name="Rouze P."/>
            <person name="Verhelst B."/>
            <person name="Lin Y.-C."/>
            <person name="Bayer T."/>
            <person name="Collen J."/>
            <person name="Dattolo E."/>
            <person name="De Paoli E."/>
            <person name="Dittami S."/>
            <person name="Maumus F."/>
            <person name="Michel G."/>
            <person name="Kersting A."/>
            <person name="Lauritano C."/>
            <person name="Lohaus R."/>
            <person name="Toepel M."/>
            <person name="Tonon T."/>
            <person name="Vanneste K."/>
            <person name="Amirebrahimi M."/>
            <person name="Brakel J."/>
            <person name="Bostroem C."/>
            <person name="Chovatia M."/>
            <person name="Grimwood J."/>
            <person name="Jenkins J.W."/>
            <person name="Jueterbock A."/>
            <person name="Mraz A."/>
            <person name="Stam W.T."/>
            <person name="Tice H."/>
            <person name="Bornberg-Bauer E."/>
            <person name="Green P.J."/>
            <person name="Pearson G.A."/>
            <person name="Procaccini G."/>
            <person name="Duarte C.M."/>
            <person name="Schmutz J."/>
            <person name="Reusch T.B.H."/>
            <person name="Van de Peer Y."/>
        </authorList>
    </citation>
    <scope>NUCLEOTIDE SEQUENCE [LARGE SCALE GENOMIC DNA]</scope>
    <source>
        <strain evidence="7">cv. Finnish</strain>
    </source>
</reference>
<accession>A0A0K9PBM8</accession>
<comment type="caution">
    <text evidence="6">The sequence shown here is derived from an EMBL/GenBank/DDBJ whole genome shotgun (WGS) entry which is preliminary data.</text>
</comment>
<keyword evidence="2 3" id="KW-0371">Homeobox</keyword>
<keyword evidence="2 3" id="KW-0539">Nucleus</keyword>
<proteinExistence type="predicted"/>
<dbReference type="Pfam" id="PF00046">
    <property type="entry name" value="Homeodomain"/>
    <property type="match status" value="1"/>
</dbReference>
<evidence type="ECO:0000256" key="4">
    <source>
        <dbReference type="SAM" id="MobiDB-lite"/>
    </source>
</evidence>
<dbReference type="OrthoDB" id="5973733at2759"/>
<evidence type="ECO:0000313" key="7">
    <source>
        <dbReference type="Proteomes" id="UP000036987"/>
    </source>
</evidence>
<gene>
    <name evidence="6" type="ORF">ZOSMA_29G00330</name>
</gene>
<dbReference type="AlphaFoldDB" id="A0A0K9PBM8"/>
<protein>
    <recommendedName>
        <fullName evidence="5">Homeobox domain-containing protein</fullName>
    </recommendedName>
</protein>
<dbReference type="GO" id="GO:0003677">
    <property type="term" value="F:DNA binding"/>
    <property type="evidence" value="ECO:0007669"/>
    <property type="project" value="UniProtKB-UniRule"/>
</dbReference>
<evidence type="ECO:0000256" key="2">
    <source>
        <dbReference type="PROSITE-ProRule" id="PRU00108"/>
    </source>
</evidence>